<feature type="region of interest" description="Disordered" evidence="7">
    <location>
        <begin position="720"/>
        <end position="740"/>
    </location>
</feature>
<dbReference type="SUPFAM" id="SSF52540">
    <property type="entry name" value="P-loop containing nucleoside triphosphate hydrolases"/>
    <property type="match status" value="1"/>
</dbReference>
<evidence type="ECO:0000256" key="4">
    <source>
        <dbReference type="ARBA" id="ARBA00022692"/>
    </source>
</evidence>
<evidence type="ECO:0000256" key="2">
    <source>
        <dbReference type="ARBA" id="ARBA00008806"/>
    </source>
</evidence>
<feature type="compositionally biased region" description="Basic and acidic residues" evidence="7">
    <location>
        <begin position="727"/>
        <end position="740"/>
    </location>
</feature>
<dbReference type="Pfam" id="PF02534">
    <property type="entry name" value="T4SS-DNA_transf"/>
    <property type="match status" value="1"/>
</dbReference>
<proteinExistence type="inferred from homology"/>
<dbReference type="Proteomes" id="UP000078476">
    <property type="component" value="Unassembled WGS sequence"/>
</dbReference>
<dbReference type="EMBL" id="LUUI01000049">
    <property type="protein sequence ID" value="OAI20337.1"/>
    <property type="molecule type" value="Genomic_DNA"/>
</dbReference>
<evidence type="ECO:0000313" key="9">
    <source>
        <dbReference type="EMBL" id="OAI20337.1"/>
    </source>
</evidence>
<feature type="transmembrane region" description="Helical" evidence="8">
    <location>
        <begin position="6"/>
        <end position="34"/>
    </location>
</feature>
<reference evidence="9 10" key="1">
    <citation type="submission" date="2016-03" db="EMBL/GenBank/DDBJ databases">
        <authorList>
            <person name="Ploux O."/>
        </authorList>
    </citation>
    <scope>NUCLEOTIDE SEQUENCE [LARGE SCALE GENOMIC DNA]</scope>
    <source>
        <strain evidence="9 10">R-45370</strain>
    </source>
</reference>
<protein>
    <recommendedName>
        <fullName evidence="11">Conjugal transfer protein TraG</fullName>
    </recommendedName>
</protein>
<accession>A0A177NQI8</accession>
<dbReference type="InterPro" id="IPR003688">
    <property type="entry name" value="TraG/VirD4"/>
</dbReference>
<keyword evidence="10" id="KW-1185">Reference proteome</keyword>
<dbReference type="OrthoDB" id="5569906at2"/>
<evidence type="ECO:0000256" key="8">
    <source>
        <dbReference type="SAM" id="Phobius"/>
    </source>
</evidence>
<comment type="caution">
    <text evidence="9">The sequence shown here is derived from an EMBL/GenBank/DDBJ whole genome shotgun (WGS) entry which is preliminary data.</text>
</comment>
<dbReference type="CDD" id="cd01127">
    <property type="entry name" value="TrwB_TraG_TraD_VirD4"/>
    <property type="match status" value="1"/>
</dbReference>
<dbReference type="RefSeq" id="WP_066978093.1">
    <property type="nucleotide sequence ID" value="NZ_LUUI01000049.1"/>
</dbReference>
<evidence type="ECO:0000256" key="3">
    <source>
        <dbReference type="ARBA" id="ARBA00022475"/>
    </source>
</evidence>
<dbReference type="GO" id="GO:0005886">
    <property type="term" value="C:plasma membrane"/>
    <property type="evidence" value="ECO:0007669"/>
    <property type="project" value="UniProtKB-SubCell"/>
</dbReference>
<dbReference type="Gene3D" id="3.40.50.300">
    <property type="entry name" value="P-loop containing nucleotide triphosphate hydrolases"/>
    <property type="match status" value="1"/>
</dbReference>
<sequence>MEMPKWVKWLIGIVVFAAATIAIVWLAGFMFFVLSKTNPFDKTEWLTWWTYYQYYQDDPIIFKRLKVSGIIAAVIGYGAPLLVISDLMREVRTLHGEARFANTSEIEKAGLLGNDGIIVGKWKGRFLLFPGMQFVLLAAGTRTGKGVGIVIPNLLNFSESLVVLDVKLENFMITSKFRARHGQEVYLFNPFAADGRTHRYNPLGYISNNPRLRVTEILAIGYALYPGASRDSFFDDTARNLFLGLTLYLCETPGLPRTFGELLRQSSGKGQPIKTYLQNLIVTRNYREVEEVDEDGVITKTLVPVLLWDGEGLPPLSMECVDALNRFTCTSDNTLSSILTTFNAPLTIWVSPIVDAATSANDFDLRDVRKRRMSIYLGIPANKLAEAELLLNLFFSQLVNLNTDDLLYSKPELKYQCLMLMDEFAAPGRIGIIDKSNSYMAGYGMRMLTIIQSPSQIEAEPRKGYGREGAGTLITNHALQILYTPRKQSDANEYSEMLGYYTFKAKGLSRQRGGRNEGGHSESESDQKRALMLPQELKEMSLRKQIINLENTKPIQCEKIAYYADHVFIDRLKSVSPTLAALDNTPIRKWLRKKGINIKAKPSKDLLEATWGKGELASAIPLIDLDLHDAIVQERSRPMTTADISKGIDLSKLAIDASRIPVPTGPDLQPEEIEAFVDDFFSALDAVNEYEEVEADQQPKADVGNGIDDERLETFLDNIFGPSSPTKHHDEDGVSERPSDEELEALDAQAINEIERVEPLDDELAGMMEDFYPDDDGIMDETEMLAAMAAEESADYPSWIDEPILDLSVLEKPIPPKERD</sequence>
<evidence type="ECO:0000256" key="6">
    <source>
        <dbReference type="ARBA" id="ARBA00023136"/>
    </source>
</evidence>
<name>A0A177NQI8_9GAMM</name>
<organism evidence="9 10">
    <name type="scientific">Methylomonas lenta</name>
    <dbReference type="NCBI Taxonomy" id="980561"/>
    <lineage>
        <taxon>Bacteria</taxon>
        <taxon>Pseudomonadati</taxon>
        <taxon>Pseudomonadota</taxon>
        <taxon>Gammaproteobacteria</taxon>
        <taxon>Methylococcales</taxon>
        <taxon>Methylococcaceae</taxon>
        <taxon>Methylomonas</taxon>
    </lineage>
</organism>
<dbReference type="InterPro" id="IPR051539">
    <property type="entry name" value="T4SS-coupling_protein"/>
</dbReference>
<evidence type="ECO:0000256" key="5">
    <source>
        <dbReference type="ARBA" id="ARBA00022989"/>
    </source>
</evidence>
<dbReference type="InterPro" id="IPR027417">
    <property type="entry name" value="P-loop_NTPase"/>
</dbReference>
<keyword evidence="3" id="KW-1003">Cell membrane</keyword>
<evidence type="ECO:0008006" key="11">
    <source>
        <dbReference type="Google" id="ProtNLM"/>
    </source>
</evidence>
<keyword evidence="4 8" id="KW-0812">Transmembrane</keyword>
<comment type="similarity">
    <text evidence="2">Belongs to the VirD4/TraG family.</text>
</comment>
<dbReference type="STRING" id="980561.A1359_21100"/>
<dbReference type="AlphaFoldDB" id="A0A177NQI8"/>
<dbReference type="PANTHER" id="PTHR37937">
    <property type="entry name" value="CONJUGATIVE TRANSFER: DNA TRANSPORT"/>
    <property type="match status" value="1"/>
</dbReference>
<gene>
    <name evidence="9" type="ORF">A1359_21100</name>
</gene>
<evidence type="ECO:0000256" key="7">
    <source>
        <dbReference type="SAM" id="MobiDB-lite"/>
    </source>
</evidence>
<dbReference type="PANTHER" id="PTHR37937:SF1">
    <property type="entry name" value="CONJUGATIVE TRANSFER: DNA TRANSPORT"/>
    <property type="match status" value="1"/>
</dbReference>
<feature type="transmembrane region" description="Helical" evidence="8">
    <location>
        <begin position="65"/>
        <end position="84"/>
    </location>
</feature>
<evidence type="ECO:0000313" key="10">
    <source>
        <dbReference type="Proteomes" id="UP000078476"/>
    </source>
</evidence>
<comment type="subcellular location">
    <subcellularLocation>
        <location evidence="1">Cell membrane</location>
        <topology evidence="1">Multi-pass membrane protein</topology>
    </subcellularLocation>
</comment>
<keyword evidence="5 8" id="KW-1133">Transmembrane helix</keyword>
<keyword evidence="6 8" id="KW-0472">Membrane</keyword>
<evidence type="ECO:0000256" key="1">
    <source>
        <dbReference type="ARBA" id="ARBA00004651"/>
    </source>
</evidence>